<dbReference type="EMBL" id="LZIN01000092">
    <property type="protein sequence ID" value="OBG01438.1"/>
    <property type="molecule type" value="Genomic_DNA"/>
</dbReference>
<evidence type="ECO:0000313" key="1">
    <source>
        <dbReference type="EMBL" id="OBG01438.1"/>
    </source>
</evidence>
<evidence type="ECO:0000313" key="2">
    <source>
        <dbReference type="Proteomes" id="UP000093985"/>
    </source>
</evidence>
<comment type="caution">
    <text evidence="1">The sequence shown here is derived from an EMBL/GenBank/DDBJ whole genome shotgun (WGS) entry which is preliminary data.</text>
</comment>
<dbReference type="NCBIfam" id="NF033942">
    <property type="entry name" value="GjpA"/>
    <property type="match status" value="1"/>
</dbReference>
<name>A0A1A2E775_MYCSD</name>
<protein>
    <submittedName>
        <fullName evidence="1">Uncharacterized protein</fullName>
    </submittedName>
</protein>
<dbReference type="AlphaFoldDB" id="A0A1A2E775"/>
<reference evidence="2" key="1">
    <citation type="submission" date="2016-06" db="EMBL/GenBank/DDBJ databases">
        <authorList>
            <person name="Sutton G."/>
            <person name="Brinkac L."/>
            <person name="Sanka R."/>
            <person name="Adams M."/>
            <person name="Lau E."/>
            <person name="Mehaffy C."/>
            <person name="Tameris M."/>
            <person name="Hatherill M."/>
            <person name="Hanekom W."/>
            <person name="Mahomed H."/>
            <person name="Mcshane H."/>
        </authorList>
    </citation>
    <scope>NUCLEOTIDE SEQUENCE [LARGE SCALE GENOMIC DNA]</scope>
    <source>
        <strain evidence="2">852014-51077_SCH5608930-a</strain>
    </source>
</reference>
<organism evidence="1 2">
    <name type="scientific">Mycolicibacter sinensis (strain JDM601)</name>
    <name type="common">Mycobacterium sinense</name>
    <dbReference type="NCBI Taxonomy" id="875328"/>
    <lineage>
        <taxon>Bacteria</taxon>
        <taxon>Bacillati</taxon>
        <taxon>Actinomycetota</taxon>
        <taxon>Actinomycetes</taxon>
        <taxon>Mycobacteriales</taxon>
        <taxon>Mycobacteriaceae</taxon>
        <taxon>Mycolicibacter</taxon>
    </lineage>
</organism>
<dbReference type="InterPro" id="IPR049934">
    <property type="entry name" value="GjpA-like"/>
</dbReference>
<proteinExistence type="predicted"/>
<dbReference type="OrthoDB" id="4370634at2"/>
<accession>A0A1A2E775</accession>
<sequence>MAVQQTLRPYVTAGIAIVGSGLIAATPVATPLASVPTVRDVALTAGGGLPDLVAPWTEVFNEASRNSTILTQNFLLAPWAGFQQMLANQSQFWQQILDDPSKIPDVMQQMQSNLDSVLTGYTLQNASGSFGLNGLEGTIGTVGVHTLSGTDAATAPISFGHDLLFGLLPQFLPADMAPIATPIVNFLASPLSAIIIGQLGPSIAPWVAMMNSIQDGDNFNEIMASWMGGYLNGATLNLDFLLPLIAQTGLLPEGNEIDHLSFTFGGLLTPGDVAVGPYQVTDQAGNLVEVPAVGGSIFNSLGISLTTSALGTPLTIAIDGHGIGPIAAQEAWSQTVAALLGSGWTGKDPIEVSPPWPGINFPTVPDDFFDDGGTGSGAASDALAGMDLSDIVNALLGGVDA</sequence>
<gene>
    <name evidence="1" type="ORF">A5771_16740</name>
</gene>
<dbReference type="RefSeq" id="WP_064856662.1">
    <property type="nucleotide sequence ID" value="NZ_LZIM01000074.1"/>
</dbReference>
<dbReference type="Proteomes" id="UP000093985">
    <property type="component" value="Unassembled WGS sequence"/>
</dbReference>